<accession>A0A6A6X0R3</accession>
<feature type="signal peptide" evidence="3">
    <location>
        <begin position="1"/>
        <end position="31"/>
    </location>
</feature>
<dbReference type="Proteomes" id="UP000799757">
    <property type="component" value="Unassembled WGS sequence"/>
</dbReference>
<evidence type="ECO:0000256" key="1">
    <source>
        <dbReference type="ARBA" id="ARBA00022441"/>
    </source>
</evidence>
<dbReference type="EMBL" id="MU002104">
    <property type="protein sequence ID" value="KAF2789929.1"/>
    <property type="molecule type" value="Genomic_DNA"/>
</dbReference>
<organism evidence="4 5">
    <name type="scientific">Melanomma pulvis-pyrius CBS 109.77</name>
    <dbReference type="NCBI Taxonomy" id="1314802"/>
    <lineage>
        <taxon>Eukaryota</taxon>
        <taxon>Fungi</taxon>
        <taxon>Dikarya</taxon>
        <taxon>Ascomycota</taxon>
        <taxon>Pezizomycotina</taxon>
        <taxon>Dothideomycetes</taxon>
        <taxon>Pleosporomycetidae</taxon>
        <taxon>Pleosporales</taxon>
        <taxon>Melanommataceae</taxon>
        <taxon>Melanomma</taxon>
    </lineage>
</organism>
<name>A0A6A6X0R3_9PLEO</name>
<evidence type="ECO:0000256" key="3">
    <source>
        <dbReference type="SAM" id="SignalP"/>
    </source>
</evidence>
<dbReference type="Pfam" id="PF24681">
    <property type="entry name" value="Kelch_KLHDC2_KLHL20_DRC7"/>
    <property type="match status" value="1"/>
</dbReference>
<reference evidence="4" key="1">
    <citation type="journal article" date="2020" name="Stud. Mycol.">
        <title>101 Dothideomycetes genomes: a test case for predicting lifestyles and emergence of pathogens.</title>
        <authorList>
            <person name="Haridas S."/>
            <person name="Albert R."/>
            <person name="Binder M."/>
            <person name="Bloem J."/>
            <person name="Labutti K."/>
            <person name="Salamov A."/>
            <person name="Andreopoulos B."/>
            <person name="Baker S."/>
            <person name="Barry K."/>
            <person name="Bills G."/>
            <person name="Bluhm B."/>
            <person name="Cannon C."/>
            <person name="Castanera R."/>
            <person name="Culley D."/>
            <person name="Daum C."/>
            <person name="Ezra D."/>
            <person name="Gonzalez J."/>
            <person name="Henrissat B."/>
            <person name="Kuo A."/>
            <person name="Liang C."/>
            <person name="Lipzen A."/>
            <person name="Lutzoni F."/>
            <person name="Magnuson J."/>
            <person name="Mondo S."/>
            <person name="Nolan M."/>
            <person name="Ohm R."/>
            <person name="Pangilinan J."/>
            <person name="Park H.-J."/>
            <person name="Ramirez L."/>
            <person name="Alfaro M."/>
            <person name="Sun H."/>
            <person name="Tritt A."/>
            <person name="Yoshinaga Y."/>
            <person name="Zwiers L.-H."/>
            <person name="Turgeon B."/>
            <person name="Goodwin S."/>
            <person name="Spatafora J."/>
            <person name="Crous P."/>
            <person name="Grigoriev I."/>
        </authorList>
    </citation>
    <scope>NUCLEOTIDE SEQUENCE</scope>
    <source>
        <strain evidence="4">CBS 109.77</strain>
    </source>
</reference>
<dbReference type="SMART" id="SM00612">
    <property type="entry name" value="Kelch"/>
    <property type="match status" value="5"/>
</dbReference>
<dbReference type="InterPro" id="IPR006652">
    <property type="entry name" value="Kelch_1"/>
</dbReference>
<evidence type="ECO:0000313" key="5">
    <source>
        <dbReference type="Proteomes" id="UP000799757"/>
    </source>
</evidence>
<feature type="chain" id="PRO_5025653263" evidence="3">
    <location>
        <begin position="32"/>
        <end position="358"/>
    </location>
</feature>
<sequence>MKHMPHSRVSQLTMLTFNALVLLSSVSIALSHPSPPSTWTPLANISVAPRQEHSTIFLPPSTIGILGGVIPVAGEMLPLTTGMIQFYSIPENIWKTVSPIPKPVNHLNAAVVNGKIYVLGGLAMTTTENGSPVWMHTSDSWVYNPKSDSWTSLPAMPDAEARGSAGVGVYGGKVILAGGLRSLELVPGGLQDTVDTVSIFDTVTKKWLEVPEAAKKIPEGRDHAGAAAVGSKMYILGGRNMGQENVKDTVFILDLKNLERGWKTSKAKMPTPRGGCATGVIGTKVYIFGGEGNTQAASGVFNETEAYDTVRDRWEQFAPMRIPRHGTYAVGVRNSVYIPGGGIAQSSGPVADFDVFRP</sequence>
<dbReference type="AlphaFoldDB" id="A0A6A6X0R3"/>
<dbReference type="PANTHER" id="PTHR46344:SF27">
    <property type="entry name" value="KELCH REPEAT SUPERFAMILY PROTEIN"/>
    <property type="match status" value="1"/>
</dbReference>
<proteinExistence type="predicted"/>
<keyword evidence="3" id="KW-0732">Signal</keyword>
<dbReference type="PANTHER" id="PTHR46344">
    <property type="entry name" value="OS02G0202900 PROTEIN"/>
    <property type="match status" value="1"/>
</dbReference>
<evidence type="ECO:0000256" key="2">
    <source>
        <dbReference type="ARBA" id="ARBA00022737"/>
    </source>
</evidence>
<protein>
    <submittedName>
        <fullName evidence="4">Galactose oxidase</fullName>
    </submittedName>
</protein>
<evidence type="ECO:0000313" key="4">
    <source>
        <dbReference type="EMBL" id="KAF2789929.1"/>
    </source>
</evidence>
<dbReference type="OrthoDB" id="45365at2759"/>
<keyword evidence="2" id="KW-0677">Repeat</keyword>
<gene>
    <name evidence="4" type="ORF">K505DRAFT_327916</name>
</gene>
<dbReference type="Pfam" id="PF01344">
    <property type="entry name" value="Kelch_1"/>
    <property type="match status" value="1"/>
</dbReference>
<dbReference type="Gene3D" id="2.120.10.80">
    <property type="entry name" value="Kelch-type beta propeller"/>
    <property type="match status" value="2"/>
</dbReference>
<dbReference type="SUPFAM" id="SSF117281">
    <property type="entry name" value="Kelch motif"/>
    <property type="match status" value="1"/>
</dbReference>
<keyword evidence="1" id="KW-0880">Kelch repeat</keyword>
<keyword evidence="5" id="KW-1185">Reference proteome</keyword>
<dbReference type="InterPro" id="IPR015915">
    <property type="entry name" value="Kelch-typ_b-propeller"/>
</dbReference>